<comment type="catalytic activity">
    <reaction evidence="9">
        <text>L-seryl-[I-kappa-B protein] + ATP = O-phospho-L-seryl-[I-kappa-B protein] + ADP + H(+)</text>
        <dbReference type="Rhea" id="RHEA:19073"/>
        <dbReference type="Rhea" id="RHEA-COMP:13698"/>
        <dbReference type="Rhea" id="RHEA-COMP:13699"/>
        <dbReference type="ChEBI" id="CHEBI:15378"/>
        <dbReference type="ChEBI" id="CHEBI:29999"/>
        <dbReference type="ChEBI" id="CHEBI:30616"/>
        <dbReference type="ChEBI" id="CHEBI:83421"/>
        <dbReference type="ChEBI" id="CHEBI:456216"/>
        <dbReference type="EC" id="2.7.11.10"/>
    </reaction>
</comment>
<evidence type="ECO:0000256" key="7">
    <source>
        <dbReference type="ARBA" id="ARBA00022777"/>
    </source>
</evidence>
<evidence type="ECO:0000256" key="4">
    <source>
        <dbReference type="ARBA" id="ARBA00022527"/>
    </source>
</evidence>
<keyword evidence="8" id="KW-0067">ATP-binding</keyword>
<dbReference type="PROSITE" id="PS50011">
    <property type="entry name" value="PROTEIN_KINASE_DOM"/>
    <property type="match status" value="1"/>
</dbReference>
<evidence type="ECO:0000256" key="1">
    <source>
        <dbReference type="ARBA" id="ARBA00004496"/>
    </source>
</evidence>
<evidence type="ECO:0000313" key="11">
    <source>
        <dbReference type="EMBL" id="CAD7588037.1"/>
    </source>
</evidence>
<evidence type="ECO:0000256" key="3">
    <source>
        <dbReference type="ARBA" id="ARBA00022490"/>
    </source>
</evidence>
<name>A0A7R9PIB1_TIMGE</name>
<dbReference type="SMART" id="SM00220">
    <property type="entry name" value="S_TKc"/>
    <property type="match status" value="1"/>
</dbReference>
<dbReference type="SUPFAM" id="SSF56112">
    <property type="entry name" value="Protein kinase-like (PK-like)"/>
    <property type="match status" value="1"/>
</dbReference>
<keyword evidence="4" id="KW-0723">Serine/threonine-protein kinase</keyword>
<evidence type="ECO:0000256" key="9">
    <source>
        <dbReference type="ARBA" id="ARBA00048789"/>
    </source>
</evidence>
<keyword evidence="3" id="KW-0963">Cytoplasm</keyword>
<dbReference type="Gene3D" id="1.10.510.10">
    <property type="entry name" value="Transferase(Phosphotransferase) domain 1"/>
    <property type="match status" value="1"/>
</dbReference>
<evidence type="ECO:0000256" key="2">
    <source>
        <dbReference type="ARBA" id="ARBA00012442"/>
    </source>
</evidence>
<proteinExistence type="predicted"/>
<reference evidence="11" key="1">
    <citation type="submission" date="2020-11" db="EMBL/GenBank/DDBJ databases">
        <authorList>
            <person name="Tran Van P."/>
        </authorList>
    </citation>
    <scope>NUCLEOTIDE SEQUENCE</scope>
</reference>
<gene>
    <name evidence="11" type="ORF">TGEB3V08_LOCUS2156</name>
</gene>
<dbReference type="InterPro" id="IPR051180">
    <property type="entry name" value="IKK"/>
</dbReference>
<dbReference type="InterPro" id="IPR008271">
    <property type="entry name" value="Ser/Thr_kinase_AS"/>
</dbReference>
<sequence length="590" mass="67908">MTPKKLILLSSSTPRTIDVTRIDEWVGGLGEGISPERYGLSTEEITMSRKEPTKIGEWARVRVLGSGGFGVVTLWKNTHTSGFIALKKCHTGTDALLSEKHKERWAKEVEIMLRLSHPNIVKAITVPDDFLPLQSSSIPILCMEFCSKGDLRQASLLILNRAENCCGLPESDVRAVINDAKSAIQYLHQNRITHRDLKPENIVLQVNDEKVSYKLIDLGYAKELDQSSLCSSFVGTLQYLAPELFTSKTYTSSVDYWSLGLLSHEVITGVRPFLPHMPPVSWYIITVYCAFTYQRLSYEVNDDTNMITLCEWVEKDTGLKANDQEWLRPDGNEVDMTKKSAHYWHPIHPSNKTQENGVMLYVYRKSTLKIPDVTPKIPPFVINMLEDPQSKMEYQYQKRVWAQSVFFFKQELKLYQTFVKANMVKLVDESLIVYDNLRRKAKDKRNLETTSNLEMVKILYKFLKIRDKVLRDQSFTAQLEALETLQKDLDDVGTHVYLKEQKINQLYLELKNYIIARKHNIWALAEKLAGRITLMGLYRHPEVSVTDPCGKMPDLAQNWNWPDLGMPDLPQIWLRYEPAMARYDLSTWGG</sequence>
<dbReference type="Pfam" id="PF00069">
    <property type="entry name" value="Pkinase"/>
    <property type="match status" value="1"/>
</dbReference>
<organism evidence="11">
    <name type="scientific">Timema genevievae</name>
    <name type="common">Walking stick</name>
    <dbReference type="NCBI Taxonomy" id="629358"/>
    <lineage>
        <taxon>Eukaryota</taxon>
        <taxon>Metazoa</taxon>
        <taxon>Ecdysozoa</taxon>
        <taxon>Arthropoda</taxon>
        <taxon>Hexapoda</taxon>
        <taxon>Insecta</taxon>
        <taxon>Pterygota</taxon>
        <taxon>Neoptera</taxon>
        <taxon>Polyneoptera</taxon>
        <taxon>Phasmatodea</taxon>
        <taxon>Timematodea</taxon>
        <taxon>Timematoidea</taxon>
        <taxon>Timematidae</taxon>
        <taxon>Timema</taxon>
    </lineage>
</organism>
<keyword evidence="5" id="KW-0808">Transferase</keyword>
<dbReference type="PANTHER" id="PTHR22969">
    <property type="entry name" value="IKB KINASE"/>
    <property type="match status" value="1"/>
</dbReference>
<comment type="subcellular location">
    <subcellularLocation>
        <location evidence="1">Cytoplasm</location>
    </subcellularLocation>
</comment>
<evidence type="ECO:0000256" key="5">
    <source>
        <dbReference type="ARBA" id="ARBA00022679"/>
    </source>
</evidence>
<dbReference type="EC" id="2.7.11.10" evidence="2"/>
<dbReference type="InterPro" id="IPR000719">
    <property type="entry name" value="Prot_kinase_dom"/>
</dbReference>
<dbReference type="AlphaFoldDB" id="A0A7R9PIB1"/>
<evidence type="ECO:0000256" key="6">
    <source>
        <dbReference type="ARBA" id="ARBA00022741"/>
    </source>
</evidence>
<dbReference type="Gene3D" id="1.20.1270.250">
    <property type="match status" value="2"/>
</dbReference>
<dbReference type="GO" id="GO:0045944">
    <property type="term" value="P:positive regulation of transcription by RNA polymerase II"/>
    <property type="evidence" value="ECO:0007669"/>
    <property type="project" value="TreeGrafter"/>
</dbReference>
<dbReference type="PROSITE" id="PS00108">
    <property type="entry name" value="PROTEIN_KINASE_ST"/>
    <property type="match status" value="1"/>
</dbReference>
<dbReference type="GO" id="GO:0008385">
    <property type="term" value="C:IkappaB kinase complex"/>
    <property type="evidence" value="ECO:0007669"/>
    <property type="project" value="TreeGrafter"/>
</dbReference>
<dbReference type="PANTHER" id="PTHR22969:SF17">
    <property type="entry name" value="INHIBITOR OF NUCLEAR FACTOR KAPPA-B KINASE SUBUNIT BETA"/>
    <property type="match status" value="1"/>
</dbReference>
<dbReference type="GO" id="GO:0008384">
    <property type="term" value="F:IkappaB kinase activity"/>
    <property type="evidence" value="ECO:0007669"/>
    <property type="project" value="UniProtKB-EC"/>
</dbReference>
<feature type="domain" description="Protein kinase" evidence="10">
    <location>
        <begin position="58"/>
        <end position="407"/>
    </location>
</feature>
<keyword evidence="7" id="KW-0418">Kinase</keyword>
<accession>A0A7R9PIB1</accession>
<dbReference type="GO" id="GO:0005524">
    <property type="term" value="F:ATP binding"/>
    <property type="evidence" value="ECO:0007669"/>
    <property type="project" value="UniProtKB-KW"/>
</dbReference>
<dbReference type="InterPro" id="IPR011009">
    <property type="entry name" value="Kinase-like_dom_sf"/>
</dbReference>
<evidence type="ECO:0000256" key="8">
    <source>
        <dbReference type="ARBA" id="ARBA00022840"/>
    </source>
</evidence>
<keyword evidence="6" id="KW-0547">Nucleotide-binding</keyword>
<dbReference type="InterPro" id="IPR046375">
    <property type="entry name" value="IKBKB_SDD_sf"/>
</dbReference>
<evidence type="ECO:0000259" key="10">
    <source>
        <dbReference type="PROSITE" id="PS50011"/>
    </source>
</evidence>
<dbReference type="GO" id="GO:0033209">
    <property type="term" value="P:tumor necrosis factor-mediated signaling pathway"/>
    <property type="evidence" value="ECO:0007669"/>
    <property type="project" value="TreeGrafter"/>
</dbReference>
<protein>
    <recommendedName>
        <fullName evidence="2">IkappaB kinase</fullName>
        <ecNumber evidence="2">2.7.11.10</ecNumber>
    </recommendedName>
</protein>
<dbReference type="EMBL" id="OE839649">
    <property type="protein sequence ID" value="CAD7588037.1"/>
    <property type="molecule type" value="Genomic_DNA"/>
</dbReference>